<reference evidence="10" key="1">
    <citation type="submission" date="2023-06" db="EMBL/GenBank/DDBJ databases">
        <title>Draft genome sequence of Nocardioides sp. SOB72.</title>
        <authorList>
            <person name="Zhang G."/>
        </authorList>
    </citation>
    <scope>NUCLEOTIDE SEQUENCE</scope>
    <source>
        <strain evidence="10">SOB72</strain>
    </source>
</reference>
<dbReference type="PANTHER" id="PTHR43711">
    <property type="entry name" value="TWO-COMPONENT HISTIDINE KINASE"/>
    <property type="match status" value="1"/>
</dbReference>
<gene>
    <name evidence="10" type="ORF">QWY29_16135</name>
</gene>
<keyword evidence="7" id="KW-0902">Two-component regulatory system</keyword>
<keyword evidence="8" id="KW-0812">Transmembrane</keyword>
<dbReference type="InterPro" id="IPR005467">
    <property type="entry name" value="His_kinase_dom"/>
</dbReference>
<feature type="transmembrane region" description="Helical" evidence="8">
    <location>
        <begin position="119"/>
        <end position="142"/>
    </location>
</feature>
<dbReference type="SMART" id="SM00388">
    <property type="entry name" value="HisKA"/>
    <property type="match status" value="1"/>
</dbReference>
<dbReference type="Pfam" id="PF02518">
    <property type="entry name" value="HATPase_c"/>
    <property type="match status" value="1"/>
</dbReference>
<comment type="caution">
    <text evidence="10">The sequence shown here is derived from an EMBL/GenBank/DDBJ whole genome shotgun (WGS) entry which is preliminary data.</text>
</comment>
<dbReference type="Pfam" id="PF00512">
    <property type="entry name" value="HisKA"/>
    <property type="match status" value="1"/>
</dbReference>
<dbReference type="InterPro" id="IPR003594">
    <property type="entry name" value="HATPase_dom"/>
</dbReference>
<evidence type="ECO:0000256" key="1">
    <source>
        <dbReference type="ARBA" id="ARBA00000085"/>
    </source>
</evidence>
<dbReference type="SUPFAM" id="SSF55874">
    <property type="entry name" value="ATPase domain of HSP90 chaperone/DNA topoisomerase II/histidine kinase"/>
    <property type="match status" value="1"/>
</dbReference>
<dbReference type="InterPro" id="IPR004358">
    <property type="entry name" value="Sig_transdc_His_kin-like_C"/>
</dbReference>
<evidence type="ECO:0000313" key="10">
    <source>
        <dbReference type="EMBL" id="MDN4162899.1"/>
    </source>
</evidence>
<keyword evidence="8" id="KW-0472">Membrane</keyword>
<evidence type="ECO:0000256" key="3">
    <source>
        <dbReference type="ARBA" id="ARBA00012438"/>
    </source>
</evidence>
<keyword evidence="11" id="KW-1185">Reference proteome</keyword>
<dbReference type="InterPro" id="IPR003661">
    <property type="entry name" value="HisK_dim/P_dom"/>
</dbReference>
<feature type="transmembrane region" description="Helical" evidence="8">
    <location>
        <begin position="51"/>
        <end position="69"/>
    </location>
</feature>
<evidence type="ECO:0000313" key="11">
    <source>
        <dbReference type="Proteomes" id="UP001168537"/>
    </source>
</evidence>
<dbReference type="Proteomes" id="UP001168537">
    <property type="component" value="Unassembled WGS sequence"/>
</dbReference>
<organism evidence="10 11">
    <name type="scientific">Nocardioides abyssi</name>
    <dbReference type="NCBI Taxonomy" id="3058370"/>
    <lineage>
        <taxon>Bacteria</taxon>
        <taxon>Bacillati</taxon>
        <taxon>Actinomycetota</taxon>
        <taxon>Actinomycetes</taxon>
        <taxon>Propionibacteriales</taxon>
        <taxon>Nocardioidaceae</taxon>
        <taxon>Nocardioides</taxon>
    </lineage>
</organism>
<dbReference type="Gene3D" id="1.10.287.130">
    <property type="match status" value="1"/>
</dbReference>
<keyword evidence="8" id="KW-1133">Transmembrane helix</keyword>
<evidence type="ECO:0000259" key="9">
    <source>
        <dbReference type="PROSITE" id="PS50109"/>
    </source>
</evidence>
<dbReference type="SUPFAM" id="SSF47384">
    <property type="entry name" value="Homodimeric domain of signal transducing histidine kinase"/>
    <property type="match status" value="1"/>
</dbReference>
<evidence type="ECO:0000256" key="8">
    <source>
        <dbReference type="SAM" id="Phobius"/>
    </source>
</evidence>
<proteinExistence type="predicted"/>
<dbReference type="RefSeq" id="WP_300962039.1">
    <property type="nucleotide sequence ID" value="NZ_JAUHJR010000007.1"/>
</dbReference>
<dbReference type="PANTHER" id="PTHR43711:SF31">
    <property type="entry name" value="HISTIDINE KINASE"/>
    <property type="match status" value="1"/>
</dbReference>
<dbReference type="PROSITE" id="PS50109">
    <property type="entry name" value="HIS_KIN"/>
    <property type="match status" value="1"/>
</dbReference>
<feature type="transmembrane region" description="Helical" evidence="8">
    <location>
        <begin position="154"/>
        <end position="171"/>
    </location>
</feature>
<dbReference type="SMART" id="SM00387">
    <property type="entry name" value="HATPase_c"/>
    <property type="match status" value="1"/>
</dbReference>
<feature type="domain" description="Histidine kinase" evidence="9">
    <location>
        <begin position="319"/>
        <end position="535"/>
    </location>
</feature>
<dbReference type="CDD" id="cd00075">
    <property type="entry name" value="HATPase"/>
    <property type="match status" value="1"/>
</dbReference>
<dbReference type="GO" id="GO:0016301">
    <property type="term" value="F:kinase activity"/>
    <property type="evidence" value="ECO:0007669"/>
    <property type="project" value="UniProtKB-KW"/>
</dbReference>
<evidence type="ECO:0000256" key="7">
    <source>
        <dbReference type="ARBA" id="ARBA00023012"/>
    </source>
</evidence>
<dbReference type="CDD" id="cd00082">
    <property type="entry name" value="HisKA"/>
    <property type="match status" value="1"/>
</dbReference>
<name>A0ABT8EXT7_9ACTN</name>
<dbReference type="EC" id="2.7.13.3" evidence="3"/>
<evidence type="ECO:0000256" key="5">
    <source>
        <dbReference type="ARBA" id="ARBA00022679"/>
    </source>
</evidence>
<accession>A0ABT8EXT7</accession>
<dbReference type="InterPro" id="IPR036890">
    <property type="entry name" value="HATPase_C_sf"/>
</dbReference>
<dbReference type="InterPro" id="IPR050736">
    <property type="entry name" value="Sensor_HK_Regulatory"/>
</dbReference>
<dbReference type="PRINTS" id="PR00344">
    <property type="entry name" value="BCTRLSENSOR"/>
</dbReference>
<keyword evidence="6 10" id="KW-0418">Kinase</keyword>
<keyword evidence="5" id="KW-0808">Transferase</keyword>
<keyword evidence="4" id="KW-0597">Phosphoprotein</keyword>
<dbReference type="Gene3D" id="3.30.450.20">
    <property type="entry name" value="PAS domain"/>
    <property type="match status" value="1"/>
</dbReference>
<evidence type="ECO:0000256" key="6">
    <source>
        <dbReference type="ARBA" id="ARBA00022777"/>
    </source>
</evidence>
<dbReference type="EMBL" id="JAUHJR010000007">
    <property type="protein sequence ID" value="MDN4162899.1"/>
    <property type="molecule type" value="Genomic_DNA"/>
</dbReference>
<sequence>MPGRGGTARPWAAALRGVLLASTTDPRAIQGGFTLLVAVDVLLRLVGGVRVGLSLPALSVVIVLLLQALTLVSRGRLSPRVVEAVLVADIAVVGLARLNPDGGSGLLVVLPALWLGRLFGRRGAAITAVATVALVAVPGLVYTGVDGIFLSRSVIIPVVATIASLAIAGGMEQVNQVMETVEHQRRVSEATLDTVDVGLVLLDGSGTYVAVNRRHDDFMALAYPAGHAGVAGQLGQVLGADRSTPLGRESMPTYRAAQGEEFDDCRIWVGDDPLTQRALSVSARSVRDEAGRFAGAALAYKDVTDFMRAMEVKDEFVASVSHELRTPLTSIVGYVQMLLEDEGLDLQTTRQLEVVDRNAQRLLRLISDLLDTAQIDTGPVGMTRTSCDLAVLVRDCVDGARPAYRAAGIRLDVSAPATLPMLLDRQRIEQVVDNLLTNAMKYSASGTEVCVTLAVEDGRAELTVADEGIGISAADRDRLFTRFFRSRDAEDRSIQGVGLGLSITRGIVEAHGGRIEVDSRLGVGSTFRVRLPIEVAVPLAR</sequence>
<comment type="catalytic activity">
    <reaction evidence="1">
        <text>ATP + protein L-histidine = ADP + protein N-phospho-L-histidine.</text>
        <dbReference type="EC" id="2.7.13.3"/>
    </reaction>
</comment>
<evidence type="ECO:0000256" key="2">
    <source>
        <dbReference type="ARBA" id="ARBA00004236"/>
    </source>
</evidence>
<dbReference type="Gene3D" id="3.30.565.10">
    <property type="entry name" value="Histidine kinase-like ATPase, C-terminal domain"/>
    <property type="match status" value="1"/>
</dbReference>
<evidence type="ECO:0000256" key="4">
    <source>
        <dbReference type="ARBA" id="ARBA00022553"/>
    </source>
</evidence>
<comment type="subcellular location">
    <subcellularLocation>
        <location evidence="2">Cell membrane</location>
    </subcellularLocation>
</comment>
<protein>
    <recommendedName>
        <fullName evidence="3">histidine kinase</fullName>
        <ecNumber evidence="3">2.7.13.3</ecNumber>
    </recommendedName>
</protein>
<dbReference type="InterPro" id="IPR036097">
    <property type="entry name" value="HisK_dim/P_sf"/>
</dbReference>